<keyword evidence="2" id="KW-0472">Membrane</keyword>
<feature type="transmembrane region" description="Helical" evidence="2">
    <location>
        <begin position="436"/>
        <end position="461"/>
    </location>
</feature>
<dbReference type="PANTHER" id="PTHR33868:SF2">
    <property type="entry name" value="EXPRESSED PROTEIN"/>
    <property type="match status" value="1"/>
</dbReference>
<name>A0A843VHG4_COLES</name>
<sequence>MAASEVRIACRHMANCSFVQEDAKRAPKVACYPSSSSKQLPDSSNGDSIRTDQPASSSWSLKQESLSNLQPDTKWWLHLHPNFVRKEVTCEQLNALEKFQDSDILTSKPLEDEKSIAAAYGEIEKKYSSLGAPWKCSSDYLKLETEASTEELSSLNDNLQQVRDKAELGGCWYENEDLMDWGTFDQIFPKNPGKGCSDLETPWIEVEKSEPWWRAADKNELASLVAQKSFRHVENCDLPRPQKMHFCRDPLGSVEAVDDCRPLSLDPNLQGGTFCTLDCAHKSCTSGSMDQQNQISGEVGHYVYGSEKAYSDIHSEDPPVSKHHDPSKAELLEALCHSQTRAREAEMAARKAYDEKEHIVKLFFKQASHVFAYKQWTRMLQLESFLLQLKLKEHQISSLFPVLPWSPLHGNKFGCGEPKAKKRGHPKHQKCNFCKYAVAFAVGFGLASVGLLLGWSFGWLLPAP</sequence>
<keyword evidence="2" id="KW-1133">Transmembrane helix</keyword>
<dbReference type="AlphaFoldDB" id="A0A843VHG4"/>
<evidence type="ECO:0000313" key="3">
    <source>
        <dbReference type="EMBL" id="MQL94556.1"/>
    </source>
</evidence>
<protein>
    <submittedName>
        <fullName evidence="3">Uncharacterized protein</fullName>
    </submittedName>
</protein>
<organism evidence="3 4">
    <name type="scientific">Colocasia esculenta</name>
    <name type="common">Wild taro</name>
    <name type="synonym">Arum esculentum</name>
    <dbReference type="NCBI Taxonomy" id="4460"/>
    <lineage>
        <taxon>Eukaryota</taxon>
        <taxon>Viridiplantae</taxon>
        <taxon>Streptophyta</taxon>
        <taxon>Embryophyta</taxon>
        <taxon>Tracheophyta</taxon>
        <taxon>Spermatophyta</taxon>
        <taxon>Magnoliopsida</taxon>
        <taxon>Liliopsida</taxon>
        <taxon>Araceae</taxon>
        <taxon>Aroideae</taxon>
        <taxon>Colocasieae</taxon>
        <taxon>Colocasia</taxon>
    </lineage>
</organism>
<dbReference type="OrthoDB" id="1920951at2759"/>
<evidence type="ECO:0000313" key="4">
    <source>
        <dbReference type="Proteomes" id="UP000652761"/>
    </source>
</evidence>
<comment type="caution">
    <text evidence="3">The sequence shown here is derived from an EMBL/GenBank/DDBJ whole genome shotgun (WGS) entry which is preliminary data.</text>
</comment>
<feature type="region of interest" description="Disordered" evidence="1">
    <location>
        <begin position="24"/>
        <end position="63"/>
    </location>
</feature>
<gene>
    <name evidence="3" type="ORF">Taro_027215</name>
</gene>
<dbReference type="Proteomes" id="UP000652761">
    <property type="component" value="Unassembled WGS sequence"/>
</dbReference>
<feature type="compositionally biased region" description="Polar residues" evidence="1">
    <location>
        <begin position="45"/>
        <end position="55"/>
    </location>
</feature>
<proteinExistence type="predicted"/>
<dbReference type="PANTHER" id="PTHR33868">
    <property type="entry name" value="EXPRESSED PROTEIN"/>
    <property type="match status" value="1"/>
</dbReference>
<dbReference type="EMBL" id="NMUH01001690">
    <property type="protein sequence ID" value="MQL94556.1"/>
    <property type="molecule type" value="Genomic_DNA"/>
</dbReference>
<accession>A0A843VHG4</accession>
<keyword evidence="2" id="KW-0812">Transmembrane</keyword>
<evidence type="ECO:0000256" key="1">
    <source>
        <dbReference type="SAM" id="MobiDB-lite"/>
    </source>
</evidence>
<evidence type="ECO:0000256" key="2">
    <source>
        <dbReference type="SAM" id="Phobius"/>
    </source>
</evidence>
<keyword evidence="4" id="KW-1185">Reference proteome</keyword>
<feature type="compositionally biased region" description="Low complexity" evidence="1">
    <location>
        <begin position="34"/>
        <end position="44"/>
    </location>
</feature>
<reference evidence="3" key="1">
    <citation type="submission" date="2017-07" db="EMBL/GenBank/DDBJ databases">
        <title>Taro Niue Genome Assembly and Annotation.</title>
        <authorList>
            <person name="Atibalentja N."/>
            <person name="Keating K."/>
            <person name="Fields C.J."/>
        </authorList>
    </citation>
    <scope>NUCLEOTIDE SEQUENCE</scope>
    <source>
        <strain evidence="3">Niue_2</strain>
        <tissue evidence="3">Leaf</tissue>
    </source>
</reference>